<dbReference type="AlphaFoldDB" id="A0A1J5PEF5"/>
<organism evidence="1">
    <name type="scientific">mine drainage metagenome</name>
    <dbReference type="NCBI Taxonomy" id="410659"/>
    <lineage>
        <taxon>unclassified sequences</taxon>
        <taxon>metagenomes</taxon>
        <taxon>ecological metagenomes</taxon>
    </lineage>
</organism>
<name>A0A1J5PEF5_9ZZZZ</name>
<sequence>MYLLHQHVIVDVADRQRAVLFEEPHHLAHICRFDLAKPFVAPAPVNLHGRHEQTKIPYRHIGQRVGPVFEHAFVDALGLAQIRAPVFGNAAPENMVVAALDHVDGVDLHVAEVFDGRRRRVRPFTERRPGIEPLGAQPDVPGRGLGQGNGFIGAGHRAAM</sequence>
<reference evidence="1" key="1">
    <citation type="submission" date="2016-10" db="EMBL/GenBank/DDBJ databases">
        <title>Sequence of Gallionella enrichment culture.</title>
        <authorList>
            <person name="Poehlein A."/>
            <person name="Muehling M."/>
            <person name="Daniel R."/>
        </authorList>
    </citation>
    <scope>NUCLEOTIDE SEQUENCE</scope>
</reference>
<comment type="caution">
    <text evidence="1">The sequence shown here is derived from an EMBL/GenBank/DDBJ whole genome shotgun (WGS) entry which is preliminary data.</text>
</comment>
<protein>
    <submittedName>
        <fullName evidence="1">Uncharacterized protein</fullName>
    </submittedName>
</protein>
<accession>A0A1J5PEF5</accession>
<gene>
    <name evidence="1" type="ORF">GALL_492350</name>
</gene>
<dbReference type="EMBL" id="MLJW01004876">
    <property type="protein sequence ID" value="OIQ69168.1"/>
    <property type="molecule type" value="Genomic_DNA"/>
</dbReference>
<evidence type="ECO:0000313" key="1">
    <source>
        <dbReference type="EMBL" id="OIQ69168.1"/>
    </source>
</evidence>
<proteinExistence type="predicted"/>